<sequence length="1120" mass="123003">MDSEMEREPPDGAGDSLLQPTNMDKNKEMSGDIATTSCTSLQKDTTGQICSVEEYPVSAMDQSDKTMTLATAKDTRTLQNTETKEGSRDIVKYPVLVLDTTENSAALATAKDFVKDDLAMYGPQMEEGEDTEPVEGEEDHMSESLNAIANLDDDLDVSEQSESYEEQEVADLDSTEVEADQDDEKGLQKVKDVDDDTAVFGAEGPSGKLGKDYAEDEEVVDQEDDDLMLLKEAEDKVRELQQHHRNHALVVSNLQDVSTTLQRIAARQMRGEHHSGLDPENLVMQLMDRAHKNAAQSCSQYSEVIRLYMDRLRRAKENATQLSEHAEGELDDRSVVYVEDREEEASGIERPTSLHVSNVRDVHDDSLSSERTPNRQIHTVSPSQVRHYCKMWEQLREDGRVPEGRDGFYLDNIAWTWDDIGRVGQGTFGTVHLGQPQPYFAVKKVDLSKFEADEVEILAQLDHSAVVKLLAVVRDSNTMHICTEYLGDEVVERVINDNNGLAEPTALFITIQLLEGLVYLHNLGIVHRDVKAANAMLCRVSETVPDRVQVKLIDFGSAKRIPRGHKWVQDEEREPKGTPTHMSPEMARADEHNCTTDIWSLGCTTLHMLTGRHPWQKYAVRSFQLIYQIGAYPERILDDIPHTTHGSLRDLLHQCFTQCRKERPQAQDILDLAWDAHKLVSDQPAQDNVPFSSLQPSSLKASVASCLGAPPSSSSVPLPPPGVPPPPARALTPALPPDSAQSTKASTEVSDPRDLDKMRRLLQELEMEDETAVAPTTPVGSCQVEEDVVMSSQSGTDQARPLVKMPSFVPTNELSQSVDMYGTWGQGEVGTDSLGLGPDMPMANWDLPANANPLLAAQDTDPMPSDRVTTDPPDEVERLTHLIKTESQETPTKHPCKSVPKTLRLDMVSAQSAKPASAAMSQVLDTGDSEQSTPAKSTSTAMPQMLDTSARDRVQSTTAKPISTAMTQMLNTDPSGSVQSTPAKPTSPEMTQVLDTDPSDIVHSTPAKHRPTAMTQILDTCASNSLQSTPAKSASTAMLQMSDADPSDIVHSTPTKSAPTAVTQMLDTGASNTVQSSFVKDNTDATASDRQELQDTRPRSASRGISRLACTFTNLNVPKQ</sequence>
<feature type="region of interest" description="Disordered" evidence="6">
    <location>
        <begin position="1"/>
        <end position="47"/>
    </location>
</feature>
<dbReference type="PROSITE" id="PS50011">
    <property type="entry name" value="PROTEIN_KINASE_DOM"/>
    <property type="match status" value="1"/>
</dbReference>
<organism evidence="8 9">
    <name type="scientific">Branchiostoma floridae</name>
    <name type="common">Florida lancelet</name>
    <name type="synonym">Amphioxus</name>
    <dbReference type="NCBI Taxonomy" id="7739"/>
    <lineage>
        <taxon>Eukaryota</taxon>
        <taxon>Metazoa</taxon>
        <taxon>Chordata</taxon>
        <taxon>Cephalochordata</taxon>
        <taxon>Leptocardii</taxon>
        <taxon>Amphioxiformes</taxon>
        <taxon>Branchiostomatidae</taxon>
        <taxon>Branchiostoma</taxon>
    </lineage>
</organism>
<evidence type="ECO:0000256" key="2">
    <source>
        <dbReference type="ARBA" id="ARBA00022741"/>
    </source>
</evidence>
<feature type="region of interest" description="Disordered" evidence="6">
    <location>
        <begin position="1078"/>
        <end position="1105"/>
    </location>
</feature>
<protein>
    <submittedName>
        <fullName evidence="9">Serine/threonine-protein kinase ULK1-like isoform X1</fullName>
    </submittedName>
</protein>
<dbReference type="OrthoDB" id="8693905at2759"/>
<evidence type="ECO:0000256" key="5">
    <source>
        <dbReference type="PROSITE-ProRule" id="PRU10141"/>
    </source>
</evidence>
<dbReference type="PROSITE" id="PS00107">
    <property type="entry name" value="PROTEIN_KINASE_ATP"/>
    <property type="match status" value="1"/>
</dbReference>
<keyword evidence="4 5" id="KW-0067">ATP-binding</keyword>
<name>A0A9J7KV63_BRAFL</name>
<dbReference type="Proteomes" id="UP000001554">
    <property type="component" value="Chromosome 3"/>
</dbReference>
<dbReference type="GeneID" id="118412171"/>
<dbReference type="GO" id="GO:0000165">
    <property type="term" value="P:MAPK cascade"/>
    <property type="evidence" value="ECO:0000318"/>
    <property type="project" value="GO_Central"/>
</dbReference>
<evidence type="ECO:0000256" key="6">
    <source>
        <dbReference type="SAM" id="MobiDB-lite"/>
    </source>
</evidence>
<keyword evidence="3" id="KW-0418">Kinase</keyword>
<reference evidence="9" key="2">
    <citation type="submission" date="2025-08" db="UniProtKB">
        <authorList>
            <consortium name="RefSeq"/>
        </authorList>
    </citation>
    <scope>IDENTIFICATION</scope>
    <source>
        <strain evidence="9">S238N-H82</strain>
        <tissue evidence="9">Testes</tissue>
    </source>
</reference>
<dbReference type="KEGG" id="bfo:118412171"/>
<dbReference type="GO" id="GO:0005524">
    <property type="term" value="F:ATP binding"/>
    <property type="evidence" value="ECO:0007669"/>
    <property type="project" value="UniProtKB-UniRule"/>
</dbReference>
<dbReference type="Gene3D" id="1.10.510.10">
    <property type="entry name" value="Transferase(Phosphotransferase) domain 1"/>
    <property type="match status" value="1"/>
</dbReference>
<dbReference type="InterPro" id="IPR011009">
    <property type="entry name" value="Kinase-like_dom_sf"/>
</dbReference>
<dbReference type="InterPro" id="IPR017441">
    <property type="entry name" value="Protein_kinase_ATP_BS"/>
</dbReference>
<feature type="region of interest" description="Disordered" evidence="6">
    <location>
        <begin position="969"/>
        <end position="1006"/>
    </location>
</feature>
<proteinExistence type="predicted"/>
<accession>A0A9J7KV63</accession>
<evidence type="ECO:0000256" key="4">
    <source>
        <dbReference type="ARBA" id="ARBA00022840"/>
    </source>
</evidence>
<dbReference type="SMART" id="SM00220">
    <property type="entry name" value="S_TKc"/>
    <property type="match status" value="1"/>
</dbReference>
<reference evidence="8" key="1">
    <citation type="journal article" date="2020" name="Nat. Ecol. Evol.">
        <title>Deeply conserved synteny resolves early events in vertebrate evolution.</title>
        <authorList>
            <person name="Simakov O."/>
            <person name="Marletaz F."/>
            <person name="Yue J.X."/>
            <person name="O'Connell B."/>
            <person name="Jenkins J."/>
            <person name="Brandt A."/>
            <person name="Calef R."/>
            <person name="Tung C.H."/>
            <person name="Huang T.K."/>
            <person name="Schmutz J."/>
            <person name="Satoh N."/>
            <person name="Yu J.K."/>
            <person name="Putnam N.H."/>
            <person name="Green R.E."/>
            <person name="Rokhsar D.S."/>
        </authorList>
    </citation>
    <scope>NUCLEOTIDE SEQUENCE [LARGE SCALE GENOMIC DNA]</scope>
    <source>
        <strain evidence="8">S238N-H82</strain>
    </source>
</reference>
<feature type="region of interest" description="Disordered" evidence="6">
    <location>
        <begin position="909"/>
        <end position="957"/>
    </location>
</feature>
<dbReference type="PANTHER" id="PTHR48016">
    <property type="entry name" value="MAP KINASE KINASE KINASE SSK2-RELATED-RELATED"/>
    <property type="match status" value="1"/>
</dbReference>
<dbReference type="Pfam" id="PF00069">
    <property type="entry name" value="Pkinase"/>
    <property type="match status" value="1"/>
</dbReference>
<feature type="compositionally biased region" description="Polar residues" evidence="6">
    <location>
        <begin position="739"/>
        <end position="749"/>
    </location>
</feature>
<dbReference type="PANTHER" id="PTHR48016:SF56">
    <property type="entry name" value="MAPKK KINASE"/>
    <property type="match status" value="1"/>
</dbReference>
<feature type="region of interest" description="Disordered" evidence="6">
    <location>
        <begin position="157"/>
        <end position="189"/>
    </location>
</feature>
<feature type="compositionally biased region" description="Basic and acidic residues" evidence="6">
    <location>
        <begin position="1"/>
        <end position="10"/>
    </location>
</feature>
<feature type="region of interest" description="Disordered" evidence="6">
    <location>
        <begin position="704"/>
        <end position="755"/>
    </location>
</feature>
<evidence type="ECO:0000313" key="9">
    <source>
        <dbReference type="RefSeq" id="XP_035670781.1"/>
    </source>
</evidence>
<feature type="compositionally biased region" description="Polar residues" evidence="6">
    <location>
        <begin position="969"/>
        <end position="994"/>
    </location>
</feature>
<feature type="compositionally biased region" description="Polar residues" evidence="6">
    <location>
        <begin position="909"/>
        <end position="942"/>
    </location>
</feature>
<evidence type="ECO:0000313" key="8">
    <source>
        <dbReference type="Proteomes" id="UP000001554"/>
    </source>
</evidence>
<dbReference type="InterPro" id="IPR050538">
    <property type="entry name" value="MAP_kinase_kinase_kinase"/>
</dbReference>
<dbReference type="OMA" id="GNTMHIC"/>
<keyword evidence="8" id="KW-1185">Reference proteome</keyword>
<feature type="binding site" evidence="5">
    <location>
        <position position="444"/>
    </location>
    <ligand>
        <name>ATP</name>
        <dbReference type="ChEBI" id="CHEBI:30616"/>
    </ligand>
</feature>
<dbReference type="RefSeq" id="XP_035670781.1">
    <property type="nucleotide sequence ID" value="XM_035814888.1"/>
</dbReference>
<dbReference type="SUPFAM" id="SSF56112">
    <property type="entry name" value="Protein kinase-like (PK-like)"/>
    <property type="match status" value="1"/>
</dbReference>
<feature type="compositionally biased region" description="Polar residues" evidence="6">
    <location>
        <begin position="33"/>
        <end position="47"/>
    </location>
</feature>
<feature type="compositionally biased region" description="Pro residues" evidence="6">
    <location>
        <begin position="717"/>
        <end position="728"/>
    </location>
</feature>
<feature type="domain" description="Protein kinase" evidence="7">
    <location>
        <begin position="417"/>
        <end position="680"/>
    </location>
</feature>
<evidence type="ECO:0000259" key="7">
    <source>
        <dbReference type="PROSITE" id="PS50011"/>
    </source>
</evidence>
<feature type="compositionally biased region" description="Basic and acidic residues" evidence="6">
    <location>
        <begin position="1081"/>
        <end position="1098"/>
    </location>
</feature>
<feature type="compositionally biased region" description="Acidic residues" evidence="6">
    <location>
        <begin position="157"/>
        <end position="183"/>
    </location>
</feature>
<dbReference type="GO" id="GO:0004672">
    <property type="term" value="F:protein kinase activity"/>
    <property type="evidence" value="ECO:0007669"/>
    <property type="project" value="InterPro"/>
</dbReference>
<feature type="compositionally biased region" description="Low complexity" evidence="6">
    <location>
        <begin position="707"/>
        <end position="716"/>
    </location>
</feature>
<keyword evidence="2 5" id="KW-0547">Nucleotide-binding</keyword>
<keyword evidence="1" id="KW-0808">Transferase</keyword>
<dbReference type="AlphaFoldDB" id="A0A9J7KV63"/>
<gene>
    <name evidence="9" type="primary">LOC118412171</name>
</gene>
<evidence type="ECO:0000256" key="1">
    <source>
        <dbReference type="ARBA" id="ARBA00022679"/>
    </source>
</evidence>
<evidence type="ECO:0000256" key="3">
    <source>
        <dbReference type="ARBA" id="ARBA00022777"/>
    </source>
</evidence>
<dbReference type="InterPro" id="IPR000719">
    <property type="entry name" value="Prot_kinase_dom"/>
</dbReference>